<dbReference type="RefSeq" id="XP_013429538.1">
    <property type="nucleotide sequence ID" value="XM_013574084.1"/>
</dbReference>
<evidence type="ECO:0008006" key="5">
    <source>
        <dbReference type="Google" id="ProtNLM"/>
    </source>
</evidence>
<reference evidence="3 4" key="1">
    <citation type="journal article" date="2014" name="BMC Genomics">
        <title>Genome sequencing of four Aureobasidium pullulans varieties: biotechnological potential, stress tolerance, and description of new species.</title>
        <authorList>
            <person name="Gostin Ar C."/>
            <person name="Ohm R.A."/>
            <person name="Kogej T."/>
            <person name="Sonjak S."/>
            <person name="Turk M."/>
            <person name="Zajc J."/>
            <person name="Zalar P."/>
            <person name="Grube M."/>
            <person name="Sun H."/>
            <person name="Han J."/>
            <person name="Sharma A."/>
            <person name="Chiniquy J."/>
            <person name="Ngan C.Y."/>
            <person name="Lipzen A."/>
            <person name="Barry K."/>
            <person name="Grigoriev I.V."/>
            <person name="Gunde-Cimerman N."/>
        </authorList>
    </citation>
    <scope>NUCLEOTIDE SEQUENCE [LARGE SCALE GENOMIC DNA]</scope>
    <source>
        <strain evidence="3 4">CBS 147.97</strain>
    </source>
</reference>
<dbReference type="AlphaFoldDB" id="A0A074XLT9"/>
<dbReference type="GeneID" id="25409576"/>
<sequence>MPVSPVHDDDTDYSDLDEEAPPAAPAPHGRPTPKTRERLSERTPLLSTSPPPPAYADVTRLYGTPPYLARNEQDGVQPEQTRHEHVVESAIVRPDEPQSMGDPGRDAEDGSKPNKRRRVLTIKKALACLVLILAISLVGLMAITTTKHSKSDDSTKNSGGGGDDDNSPSPVDGFPHLSRCDYQTISDRQTFSFQNPRVFSFVEITEGAHNPSGDINGQVRIMAGADDQKDPILMEMRVAKSSDAQRSHFSVDYTAESLRINTPTSSSTHQKACMEIDIGIWFRPGAQLEHLEIATEHLDIKIEPGLFPPSHDTLPLGQDQAYYISNMTDFIAVSGGLSAAYWESGRETRIDLMSGSVSGRFALRDLLSIKTTSGGIDINVEPKEESPTDPRPASFVAETVSGSIKAIFPLTATIAEIPARLYHTKVETKSGSVKGNYIHGLNTDILTVSGSIDVNVLPYTAHSTGSWLRTESTGGRIGVNLLPPYENSQSVMGHLRSVHKTKSGSVHIKYPQQWEGKIEAVTMTGSVHLHGKDVEVLKRWSGPVGAHVVAQKGKASSAMDLGTTSGSVDATIGDLY</sequence>
<name>A0A074XLT9_9PEZI</name>
<feature type="region of interest" description="Disordered" evidence="1">
    <location>
        <begin position="1"/>
        <end position="115"/>
    </location>
</feature>
<dbReference type="OrthoDB" id="3539644at2759"/>
<evidence type="ECO:0000313" key="3">
    <source>
        <dbReference type="EMBL" id="KEQ75526.1"/>
    </source>
</evidence>
<gene>
    <name evidence="3" type="ORF">M436DRAFT_41550</name>
</gene>
<feature type="compositionally biased region" description="Acidic residues" evidence="1">
    <location>
        <begin position="9"/>
        <end position="20"/>
    </location>
</feature>
<dbReference type="STRING" id="1043004.A0A074XLT9"/>
<evidence type="ECO:0000256" key="2">
    <source>
        <dbReference type="SAM" id="Phobius"/>
    </source>
</evidence>
<keyword evidence="2" id="KW-1133">Transmembrane helix</keyword>
<keyword evidence="4" id="KW-1185">Reference proteome</keyword>
<keyword evidence="2" id="KW-0812">Transmembrane</keyword>
<organism evidence="3 4">
    <name type="scientific">Aureobasidium namibiae CBS 147.97</name>
    <dbReference type="NCBI Taxonomy" id="1043004"/>
    <lineage>
        <taxon>Eukaryota</taxon>
        <taxon>Fungi</taxon>
        <taxon>Dikarya</taxon>
        <taxon>Ascomycota</taxon>
        <taxon>Pezizomycotina</taxon>
        <taxon>Dothideomycetes</taxon>
        <taxon>Dothideomycetidae</taxon>
        <taxon>Dothideales</taxon>
        <taxon>Saccotheciaceae</taxon>
        <taxon>Aureobasidium</taxon>
    </lineage>
</organism>
<dbReference type="HOGENOM" id="CLU_473245_0_0_1"/>
<feature type="transmembrane region" description="Helical" evidence="2">
    <location>
        <begin position="125"/>
        <end position="143"/>
    </location>
</feature>
<dbReference type="EMBL" id="KL584705">
    <property type="protein sequence ID" value="KEQ75526.1"/>
    <property type="molecule type" value="Genomic_DNA"/>
</dbReference>
<protein>
    <recommendedName>
        <fullName evidence="5">Adhesin domain-containing protein</fullName>
    </recommendedName>
</protein>
<evidence type="ECO:0000313" key="4">
    <source>
        <dbReference type="Proteomes" id="UP000027730"/>
    </source>
</evidence>
<feature type="region of interest" description="Disordered" evidence="1">
    <location>
        <begin position="147"/>
        <end position="178"/>
    </location>
</feature>
<proteinExistence type="predicted"/>
<feature type="compositionally biased region" description="Basic and acidic residues" evidence="1">
    <location>
        <begin position="103"/>
        <end position="112"/>
    </location>
</feature>
<dbReference type="Proteomes" id="UP000027730">
    <property type="component" value="Unassembled WGS sequence"/>
</dbReference>
<keyword evidence="2" id="KW-0472">Membrane</keyword>
<evidence type="ECO:0000256" key="1">
    <source>
        <dbReference type="SAM" id="MobiDB-lite"/>
    </source>
</evidence>
<accession>A0A074XLT9</accession>